<dbReference type="InterPro" id="IPR029000">
    <property type="entry name" value="Cyclophilin-like_dom_sf"/>
</dbReference>
<reference evidence="2" key="2">
    <citation type="submission" date="2021-04" db="EMBL/GenBank/DDBJ databases">
        <authorList>
            <person name="Gilroy R."/>
        </authorList>
    </citation>
    <scope>NUCLEOTIDE SEQUENCE</scope>
    <source>
        <strain evidence="2">CHK196-3914</strain>
    </source>
</reference>
<gene>
    <name evidence="2" type="ORF">H9723_06835</name>
</gene>
<sequence>MTEITITAGEKKFSAKLYDSETSRAFAEKLPMTIEMSELNGNEKYYYMPESLPTRAERPGRIKTGDLMLFGSDCIVLFYESFSTSYSYTPVGYVEDPDSLAEALGSGSAQVTFEIG</sequence>
<dbReference type="Gene3D" id="2.40.100.20">
    <property type="match status" value="1"/>
</dbReference>
<feature type="domain" description="Cyclophilin-like" evidence="1">
    <location>
        <begin position="6"/>
        <end position="114"/>
    </location>
</feature>
<dbReference type="InterPro" id="IPR041183">
    <property type="entry name" value="Cyclophilin-like"/>
</dbReference>
<dbReference type="Proteomes" id="UP000824116">
    <property type="component" value="Unassembled WGS sequence"/>
</dbReference>
<organism evidence="2 3">
    <name type="scientific">Candidatus Mediterraneibacter stercoravium</name>
    <dbReference type="NCBI Taxonomy" id="2838685"/>
    <lineage>
        <taxon>Bacteria</taxon>
        <taxon>Bacillati</taxon>
        <taxon>Bacillota</taxon>
        <taxon>Clostridia</taxon>
        <taxon>Lachnospirales</taxon>
        <taxon>Lachnospiraceae</taxon>
        <taxon>Mediterraneibacter</taxon>
    </lineage>
</organism>
<dbReference type="Pfam" id="PF18050">
    <property type="entry name" value="Cyclophil_like2"/>
    <property type="match status" value="1"/>
</dbReference>
<reference evidence="2" key="1">
    <citation type="journal article" date="2021" name="PeerJ">
        <title>Extensive microbial diversity within the chicken gut microbiome revealed by metagenomics and culture.</title>
        <authorList>
            <person name="Gilroy R."/>
            <person name="Ravi A."/>
            <person name="Getino M."/>
            <person name="Pursley I."/>
            <person name="Horton D.L."/>
            <person name="Alikhan N.F."/>
            <person name="Baker D."/>
            <person name="Gharbi K."/>
            <person name="Hall N."/>
            <person name="Watson M."/>
            <person name="Adriaenssens E.M."/>
            <person name="Foster-Nyarko E."/>
            <person name="Jarju S."/>
            <person name="Secka A."/>
            <person name="Antonio M."/>
            <person name="Oren A."/>
            <person name="Chaudhuri R.R."/>
            <person name="La Ragione R."/>
            <person name="Hildebrand F."/>
            <person name="Pallen M.J."/>
        </authorList>
    </citation>
    <scope>NUCLEOTIDE SEQUENCE</scope>
    <source>
        <strain evidence="2">CHK196-3914</strain>
    </source>
</reference>
<evidence type="ECO:0000259" key="1">
    <source>
        <dbReference type="Pfam" id="PF18050"/>
    </source>
</evidence>
<proteinExistence type="predicted"/>
<dbReference type="EMBL" id="DXAY01000160">
    <property type="protein sequence ID" value="HIZ74940.1"/>
    <property type="molecule type" value="Genomic_DNA"/>
</dbReference>
<dbReference type="AlphaFoldDB" id="A0A9D2G9I1"/>
<comment type="caution">
    <text evidence="2">The sequence shown here is derived from an EMBL/GenBank/DDBJ whole genome shotgun (WGS) entry which is preliminary data.</text>
</comment>
<accession>A0A9D2G9I1</accession>
<protein>
    <recommendedName>
        <fullName evidence="1">Cyclophilin-like domain-containing protein</fullName>
    </recommendedName>
</protein>
<name>A0A9D2G9I1_9FIRM</name>
<dbReference type="SUPFAM" id="SSF50891">
    <property type="entry name" value="Cyclophilin-like"/>
    <property type="match status" value="1"/>
</dbReference>
<evidence type="ECO:0000313" key="2">
    <source>
        <dbReference type="EMBL" id="HIZ74940.1"/>
    </source>
</evidence>
<evidence type="ECO:0000313" key="3">
    <source>
        <dbReference type="Proteomes" id="UP000824116"/>
    </source>
</evidence>